<dbReference type="GO" id="GO:0046872">
    <property type="term" value="F:metal ion binding"/>
    <property type="evidence" value="ECO:0007669"/>
    <property type="project" value="UniProtKB-KW"/>
</dbReference>
<evidence type="ECO:0000256" key="1">
    <source>
        <dbReference type="ARBA" id="ARBA00022603"/>
    </source>
</evidence>
<dbReference type="Gene3D" id="3.40.50.150">
    <property type="entry name" value="Vaccinia Virus protein VP39"/>
    <property type="match status" value="1"/>
</dbReference>
<evidence type="ECO:0000313" key="5">
    <source>
        <dbReference type="EMBL" id="KAK7390458.1"/>
    </source>
</evidence>
<keyword evidence="4" id="KW-0460">Magnesium</keyword>
<keyword evidence="1" id="KW-0489">Methyltransferase</keyword>
<dbReference type="SUPFAM" id="SSF53335">
    <property type="entry name" value="S-adenosyl-L-methionine-dependent methyltransferases"/>
    <property type="match status" value="1"/>
</dbReference>
<dbReference type="Pfam" id="PF03492">
    <property type="entry name" value="Methyltransf_7"/>
    <property type="match status" value="1"/>
</dbReference>
<dbReference type="GO" id="GO:0032259">
    <property type="term" value="P:methylation"/>
    <property type="evidence" value="ECO:0007669"/>
    <property type="project" value="UniProtKB-KW"/>
</dbReference>
<keyword evidence="2" id="KW-0808">Transferase</keyword>
<keyword evidence="6" id="KW-1185">Reference proteome</keyword>
<dbReference type="EMBL" id="JAYMYS010000006">
    <property type="protein sequence ID" value="KAK7390458.1"/>
    <property type="molecule type" value="Genomic_DNA"/>
</dbReference>
<dbReference type="PANTHER" id="PTHR31009">
    <property type="entry name" value="S-ADENOSYL-L-METHIONINE:CARBOXYL METHYLTRANSFERASE FAMILY PROTEIN"/>
    <property type="match status" value="1"/>
</dbReference>
<comment type="caution">
    <text evidence="5">The sequence shown here is derived from an EMBL/GenBank/DDBJ whole genome shotgun (WGS) entry which is preliminary data.</text>
</comment>
<dbReference type="GO" id="GO:0008168">
    <property type="term" value="F:methyltransferase activity"/>
    <property type="evidence" value="ECO:0007669"/>
    <property type="project" value="UniProtKB-KW"/>
</dbReference>
<keyword evidence="3" id="KW-0479">Metal-binding</keyword>
<evidence type="ECO:0000256" key="3">
    <source>
        <dbReference type="ARBA" id="ARBA00022723"/>
    </source>
</evidence>
<dbReference type="InterPro" id="IPR029063">
    <property type="entry name" value="SAM-dependent_MTases_sf"/>
</dbReference>
<dbReference type="InterPro" id="IPR042086">
    <property type="entry name" value="MeTrfase_capping"/>
</dbReference>
<dbReference type="AlphaFoldDB" id="A0AAN9S711"/>
<evidence type="ECO:0000313" key="6">
    <source>
        <dbReference type="Proteomes" id="UP001386955"/>
    </source>
</evidence>
<gene>
    <name evidence="5" type="ORF">VNO78_25764</name>
</gene>
<dbReference type="Proteomes" id="UP001386955">
    <property type="component" value="Unassembled WGS sequence"/>
</dbReference>
<reference evidence="5 6" key="1">
    <citation type="submission" date="2024-01" db="EMBL/GenBank/DDBJ databases">
        <title>The genomes of 5 underutilized Papilionoideae crops provide insights into root nodulation and disease resistanc.</title>
        <authorList>
            <person name="Jiang F."/>
        </authorList>
    </citation>
    <scope>NUCLEOTIDE SEQUENCE [LARGE SCALE GENOMIC DNA]</scope>
    <source>
        <strain evidence="5">DUOXIRENSHENG_FW03</strain>
        <tissue evidence="5">Leaves</tissue>
    </source>
</reference>
<protein>
    <submittedName>
        <fullName evidence="5">Uncharacterized protein</fullName>
    </submittedName>
</protein>
<evidence type="ECO:0000256" key="2">
    <source>
        <dbReference type="ARBA" id="ARBA00022679"/>
    </source>
</evidence>
<proteinExistence type="predicted"/>
<accession>A0AAN9S711</accession>
<organism evidence="5 6">
    <name type="scientific">Psophocarpus tetragonolobus</name>
    <name type="common">Winged bean</name>
    <name type="synonym">Dolichos tetragonolobus</name>
    <dbReference type="NCBI Taxonomy" id="3891"/>
    <lineage>
        <taxon>Eukaryota</taxon>
        <taxon>Viridiplantae</taxon>
        <taxon>Streptophyta</taxon>
        <taxon>Embryophyta</taxon>
        <taxon>Tracheophyta</taxon>
        <taxon>Spermatophyta</taxon>
        <taxon>Magnoliopsida</taxon>
        <taxon>eudicotyledons</taxon>
        <taxon>Gunneridae</taxon>
        <taxon>Pentapetalae</taxon>
        <taxon>rosids</taxon>
        <taxon>fabids</taxon>
        <taxon>Fabales</taxon>
        <taxon>Fabaceae</taxon>
        <taxon>Papilionoideae</taxon>
        <taxon>50 kb inversion clade</taxon>
        <taxon>NPAAA clade</taxon>
        <taxon>indigoferoid/millettioid clade</taxon>
        <taxon>Phaseoleae</taxon>
        <taxon>Psophocarpus</taxon>
    </lineage>
</organism>
<name>A0AAN9S711_PSOTE</name>
<dbReference type="Gene3D" id="1.10.1200.270">
    <property type="entry name" value="Methyltransferase, alpha-helical capping domain"/>
    <property type="match status" value="1"/>
</dbReference>
<dbReference type="InterPro" id="IPR005299">
    <property type="entry name" value="MeTrfase_7"/>
</dbReference>
<evidence type="ECO:0000256" key="4">
    <source>
        <dbReference type="ARBA" id="ARBA00022842"/>
    </source>
</evidence>
<sequence>MVLQDMVLEGLVEEGKLDSFNLPTYSPTIEEVRQVIKAEGSFILQTLKTFKMGWDANLQNEVSDSVVDNKIRGEFIAKTIRAVFEPLLSAEFGKNVMDELFSRFTKKVSKLVEFDTLEYTNLVMSMRKA</sequence>